<feature type="compositionally biased region" description="Acidic residues" evidence="2">
    <location>
        <begin position="128"/>
        <end position="139"/>
    </location>
</feature>
<evidence type="ECO:0000256" key="1">
    <source>
        <dbReference type="ARBA" id="ARBA00010457"/>
    </source>
</evidence>
<protein>
    <submittedName>
        <fullName evidence="5">Cu-Zn family superoxide dismutase</fullName>
        <ecNumber evidence="5">1.15.1.1</ecNumber>
    </submittedName>
</protein>
<dbReference type="Pfam" id="PF00080">
    <property type="entry name" value="Sod_Cu"/>
    <property type="match status" value="1"/>
</dbReference>
<proteinExistence type="inferred from homology"/>
<feature type="domain" description="Superoxide dismutase copper/zinc binding" evidence="4">
    <location>
        <begin position="76"/>
        <end position="206"/>
    </location>
</feature>
<feature type="signal peptide" evidence="3">
    <location>
        <begin position="1"/>
        <end position="22"/>
    </location>
</feature>
<dbReference type="InterPro" id="IPR036423">
    <property type="entry name" value="SOD-like_Cu/Zn_dom_sf"/>
</dbReference>
<dbReference type="EMBL" id="JACHDS010000001">
    <property type="protein sequence ID" value="MBB6173966.1"/>
    <property type="molecule type" value="Genomic_DNA"/>
</dbReference>
<dbReference type="EC" id="1.15.1.1" evidence="5"/>
<organism evidence="5 6">
    <name type="scientific">Nocardiopsis mwathae</name>
    <dbReference type="NCBI Taxonomy" id="1472723"/>
    <lineage>
        <taxon>Bacteria</taxon>
        <taxon>Bacillati</taxon>
        <taxon>Actinomycetota</taxon>
        <taxon>Actinomycetes</taxon>
        <taxon>Streptosporangiales</taxon>
        <taxon>Nocardiopsidaceae</taxon>
        <taxon>Nocardiopsis</taxon>
    </lineage>
</organism>
<reference evidence="5 6" key="1">
    <citation type="submission" date="2020-08" db="EMBL/GenBank/DDBJ databases">
        <title>Sequencing the genomes of 1000 actinobacteria strains.</title>
        <authorList>
            <person name="Klenk H.-P."/>
        </authorList>
    </citation>
    <scope>NUCLEOTIDE SEQUENCE [LARGE SCALE GENOMIC DNA]</scope>
    <source>
        <strain evidence="5 6">DSM 46659</strain>
    </source>
</reference>
<dbReference type="GO" id="GO:0004784">
    <property type="term" value="F:superoxide dismutase activity"/>
    <property type="evidence" value="ECO:0007669"/>
    <property type="project" value="UniProtKB-EC"/>
</dbReference>
<feature type="region of interest" description="Disordered" evidence="2">
    <location>
        <begin position="18"/>
        <end position="48"/>
    </location>
</feature>
<dbReference type="InterPro" id="IPR001424">
    <property type="entry name" value="SOD_Cu_Zn_dom"/>
</dbReference>
<comment type="caution">
    <text evidence="5">The sequence shown here is derived from an EMBL/GenBank/DDBJ whole genome shotgun (WGS) entry which is preliminary data.</text>
</comment>
<evidence type="ECO:0000256" key="2">
    <source>
        <dbReference type="SAM" id="MobiDB-lite"/>
    </source>
</evidence>
<keyword evidence="6" id="KW-1185">Reference proteome</keyword>
<gene>
    <name evidence="5" type="ORF">HNR23_004026</name>
</gene>
<keyword evidence="3" id="KW-0732">Signal</keyword>
<dbReference type="GO" id="GO:0046872">
    <property type="term" value="F:metal ion binding"/>
    <property type="evidence" value="ECO:0007669"/>
    <property type="project" value="InterPro"/>
</dbReference>
<comment type="similarity">
    <text evidence="1">Belongs to the Cu-Zn superoxide dismutase family.</text>
</comment>
<dbReference type="PROSITE" id="PS51257">
    <property type="entry name" value="PROKAR_LIPOPROTEIN"/>
    <property type="match status" value="1"/>
</dbReference>
<keyword evidence="5" id="KW-0560">Oxidoreductase</keyword>
<feature type="compositionally biased region" description="Acidic residues" evidence="2">
    <location>
        <begin position="24"/>
        <end position="36"/>
    </location>
</feature>
<dbReference type="Proteomes" id="UP000546642">
    <property type="component" value="Unassembled WGS sequence"/>
</dbReference>
<dbReference type="AlphaFoldDB" id="A0A7W9YMK5"/>
<dbReference type="Gene3D" id="2.60.40.200">
    <property type="entry name" value="Superoxide dismutase, copper/zinc binding domain"/>
    <property type="match status" value="1"/>
</dbReference>
<accession>A0A7W9YMK5</accession>
<evidence type="ECO:0000256" key="3">
    <source>
        <dbReference type="SAM" id="SignalP"/>
    </source>
</evidence>
<dbReference type="SUPFAM" id="SSF49329">
    <property type="entry name" value="Cu,Zn superoxide dismutase-like"/>
    <property type="match status" value="1"/>
</dbReference>
<feature type="region of interest" description="Disordered" evidence="2">
    <location>
        <begin position="96"/>
        <end position="148"/>
    </location>
</feature>
<feature type="chain" id="PRO_5039476491" evidence="3">
    <location>
        <begin position="23"/>
        <end position="209"/>
    </location>
</feature>
<evidence type="ECO:0000313" key="6">
    <source>
        <dbReference type="Proteomes" id="UP000546642"/>
    </source>
</evidence>
<name>A0A7W9YMK5_9ACTN</name>
<evidence type="ECO:0000259" key="4">
    <source>
        <dbReference type="Pfam" id="PF00080"/>
    </source>
</evidence>
<evidence type="ECO:0000313" key="5">
    <source>
        <dbReference type="EMBL" id="MBB6173966.1"/>
    </source>
</evidence>
<sequence length="209" mass="21959">MTRTLVGAALFSLLLTGCGPTAPNDDDTTDNGDDAVETPADGGQEAMEPIQVSGSWEPYAADATAVTYDEAVPEGGTVDVDIRSEGPEGTRVTLKATGLEPDRDYGAHVHTRPCGEEPGDSGPHYQDEVDPAATDEEPSTDPAFANPDNEFWLDFTTDDEGAGEATATVDFRVRPGEANSVVIHEEHTKTEHGEAGTAGDRLGCVNVPM</sequence>